<dbReference type="PANTHER" id="PTHR21028:SF2">
    <property type="entry name" value="CYTH DOMAIN-CONTAINING PROTEIN"/>
    <property type="match status" value="1"/>
</dbReference>
<dbReference type="EMBL" id="SJPL01000002">
    <property type="protein sequence ID" value="TWT65577.1"/>
    <property type="molecule type" value="Genomic_DNA"/>
</dbReference>
<dbReference type="NCBIfam" id="TIGR00318">
    <property type="entry name" value="cyaB"/>
    <property type="match status" value="1"/>
</dbReference>
<dbReference type="PROSITE" id="PS51707">
    <property type="entry name" value="CYTH"/>
    <property type="match status" value="1"/>
</dbReference>
<dbReference type="SUPFAM" id="SSF55154">
    <property type="entry name" value="CYTH-like phosphatases"/>
    <property type="match status" value="1"/>
</dbReference>
<dbReference type="Proteomes" id="UP000317238">
    <property type="component" value="Unassembled WGS sequence"/>
</dbReference>
<dbReference type="InterPro" id="IPR008173">
    <property type="entry name" value="Adenylyl_cyclase_CyaB"/>
</dbReference>
<proteinExistence type="predicted"/>
<name>A0A5C5XQU9_9PLAN</name>
<organism evidence="2 3">
    <name type="scientific">Crateriforma conspicua</name>
    <dbReference type="NCBI Taxonomy" id="2527996"/>
    <lineage>
        <taxon>Bacteria</taxon>
        <taxon>Pseudomonadati</taxon>
        <taxon>Planctomycetota</taxon>
        <taxon>Planctomycetia</taxon>
        <taxon>Planctomycetales</taxon>
        <taxon>Planctomycetaceae</taxon>
        <taxon>Crateriforma</taxon>
    </lineage>
</organism>
<evidence type="ECO:0000259" key="1">
    <source>
        <dbReference type="PROSITE" id="PS51707"/>
    </source>
</evidence>
<reference evidence="2 3" key="1">
    <citation type="submission" date="2019-02" db="EMBL/GenBank/DDBJ databases">
        <title>Deep-cultivation of Planctomycetes and their phenomic and genomic characterization uncovers novel biology.</title>
        <authorList>
            <person name="Wiegand S."/>
            <person name="Jogler M."/>
            <person name="Boedeker C."/>
            <person name="Pinto D."/>
            <person name="Vollmers J."/>
            <person name="Rivas-Marin E."/>
            <person name="Kohn T."/>
            <person name="Peeters S.H."/>
            <person name="Heuer A."/>
            <person name="Rast P."/>
            <person name="Oberbeckmann S."/>
            <person name="Bunk B."/>
            <person name="Jeske O."/>
            <person name="Meyerdierks A."/>
            <person name="Storesund J.E."/>
            <person name="Kallscheuer N."/>
            <person name="Luecker S."/>
            <person name="Lage O.M."/>
            <person name="Pohl T."/>
            <person name="Merkel B.J."/>
            <person name="Hornburger P."/>
            <person name="Mueller R.-W."/>
            <person name="Bruemmer F."/>
            <person name="Labrenz M."/>
            <person name="Spormann A.M."/>
            <person name="Op Den Camp H."/>
            <person name="Overmann J."/>
            <person name="Amann R."/>
            <person name="Jetten M.S.M."/>
            <person name="Mascher T."/>
            <person name="Medema M.H."/>
            <person name="Devos D.P."/>
            <person name="Kaster A.-K."/>
            <person name="Ovreas L."/>
            <person name="Rohde M."/>
            <person name="Galperin M.Y."/>
            <person name="Jogler C."/>
        </authorList>
    </citation>
    <scope>NUCLEOTIDE SEQUENCE [LARGE SCALE GENOMIC DNA]</scope>
    <source>
        <strain evidence="2 3">Pan14r</strain>
    </source>
</reference>
<evidence type="ECO:0000313" key="2">
    <source>
        <dbReference type="EMBL" id="TWT65577.1"/>
    </source>
</evidence>
<feature type="domain" description="CYTH" evidence="1">
    <location>
        <begin position="1"/>
        <end position="190"/>
    </location>
</feature>
<accession>A0A5C5XQU9</accession>
<gene>
    <name evidence="2" type="ORF">Pan14r_51240</name>
</gene>
<comment type="caution">
    <text evidence="2">The sequence shown here is derived from an EMBL/GenBank/DDBJ whole genome shotgun (WGS) entry which is preliminary data.</text>
</comment>
<dbReference type="SMART" id="SM01118">
    <property type="entry name" value="CYTH"/>
    <property type="match status" value="1"/>
</dbReference>
<dbReference type="RefSeq" id="WP_165701539.1">
    <property type="nucleotide sequence ID" value="NZ_CP036319.1"/>
</dbReference>
<keyword evidence="3" id="KW-1185">Reference proteome</keyword>
<dbReference type="InterPro" id="IPR033469">
    <property type="entry name" value="CYTH-like_dom_sf"/>
</dbReference>
<protein>
    <submittedName>
        <fullName evidence="2">CYTH domain protein</fullName>
    </submittedName>
</protein>
<dbReference type="Gene3D" id="2.40.320.10">
    <property type="entry name" value="Hypothetical Protein Pfu-838710-001"/>
    <property type="match status" value="1"/>
</dbReference>
<dbReference type="CDD" id="cd07890">
    <property type="entry name" value="CYTH-like_AC_IV-like"/>
    <property type="match status" value="1"/>
</dbReference>
<dbReference type="Pfam" id="PF01928">
    <property type="entry name" value="CYTH"/>
    <property type="match status" value="1"/>
</dbReference>
<dbReference type="PANTHER" id="PTHR21028">
    <property type="entry name" value="SI:CH211-156B7.4"/>
    <property type="match status" value="1"/>
</dbReference>
<dbReference type="AlphaFoldDB" id="A0A5C5XQU9"/>
<evidence type="ECO:0000313" key="3">
    <source>
        <dbReference type="Proteomes" id="UP000317238"/>
    </source>
</evidence>
<dbReference type="InterPro" id="IPR023577">
    <property type="entry name" value="CYTH_domain"/>
</dbReference>
<sequence>MIEVEQKYHIADADALVQELIQLGAESAGDAEHHQDTYYNHPSRDFAESREAFRVRRIDGRAWITYKGQRLPGAIKARREIEMPIGRDQRDSIEFEDMLVLLSFRRVATVTKSRRTFRLSAGETDAAGNALPPITVAVDRVENLGDFAELEWVAQDESHVEAARQRIERLSGRLSLGDAEQHSYLTLLLQQLPESD</sequence>